<keyword evidence="1" id="KW-0732">Signal</keyword>
<evidence type="ECO:0008006" key="4">
    <source>
        <dbReference type="Google" id="ProtNLM"/>
    </source>
</evidence>
<sequence>MSNVARSALFCLLLIGSLVPMTVQAQDRAVRMAGVVSEERIAPLIAVIESRVPGSQLSYVRLSSAQIAAEAKRAPAPFDIALFSSPDIAVSVANEGYAVKTEPSGNAMDVQWRHEVFGLWSDPAVIVLRREAFPDRLPRTRIELVRALEQNTSRFSHRVGIVNIGIDDVSYLLASQDSIRTSLYWRLMRAVGSSNARIYDTTEDLLAAFRAGEVDALYNVPLSALQAAPPMPENVEIVVPQDYMLAVPWTVLIPKNAVNLRGARIVLHALHSVESAPALSAAGFSYPTDFKAAESLQLIELGPQLLVFRDVIKRSKFLDTWFQMVVN</sequence>
<dbReference type="EMBL" id="LXPS01000003">
    <property type="protein sequence ID" value="OAE49126.1"/>
    <property type="molecule type" value="Genomic_DNA"/>
</dbReference>
<dbReference type="SUPFAM" id="SSF53850">
    <property type="entry name" value="Periplasmic binding protein-like II"/>
    <property type="match status" value="1"/>
</dbReference>
<evidence type="ECO:0000256" key="1">
    <source>
        <dbReference type="SAM" id="SignalP"/>
    </source>
</evidence>
<gene>
    <name evidence="2" type="ORF">A7J57_00400</name>
</gene>
<reference evidence="2 3" key="1">
    <citation type="submission" date="2016-05" db="EMBL/GenBank/DDBJ databases">
        <authorList>
            <person name="Lavstsen T."/>
            <person name="Jespersen J.S."/>
        </authorList>
    </citation>
    <scope>NUCLEOTIDE SEQUENCE [LARGE SCALE GENOMIC DNA]</scope>
    <source>
        <strain evidence="2 3">KCJ1736</strain>
    </source>
</reference>
<dbReference type="RefSeq" id="WP_063947295.1">
    <property type="nucleotide sequence ID" value="NZ_JBJDNA010000003.1"/>
</dbReference>
<accession>A0A176XJ27</accession>
<evidence type="ECO:0000313" key="3">
    <source>
        <dbReference type="Proteomes" id="UP000077098"/>
    </source>
</evidence>
<dbReference type="Proteomes" id="UP000077098">
    <property type="component" value="Unassembled WGS sequence"/>
</dbReference>
<comment type="caution">
    <text evidence="2">The sequence shown here is derived from an EMBL/GenBank/DDBJ whole genome shotgun (WGS) entry which is preliminary data.</text>
</comment>
<dbReference type="Pfam" id="PF13531">
    <property type="entry name" value="SBP_bac_11"/>
    <property type="match status" value="1"/>
</dbReference>
<evidence type="ECO:0000313" key="2">
    <source>
        <dbReference type="EMBL" id="OAE49126.1"/>
    </source>
</evidence>
<dbReference type="Gene3D" id="3.40.190.10">
    <property type="entry name" value="Periplasmic binding protein-like II"/>
    <property type="match status" value="2"/>
</dbReference>
<dbReference type="AlphaFoldDB" id="A0A176XJ27"/>
<organism evidence="2 3">
    <name type="scientific">Agrobacterium tumefaciens</name>
    <dbReference type="NCBI Taxonomy" id="358"/>
    <lineage>
        <taxon>Bacteria</taxon>
        <taxon>Pseudomonadati</taxon>
        <taxon>Pseudomonadota</taxon>
        <taxon>Alphaproteobacteria</taxon>
        <taxon>Hyphomicrobiales</taxon>
        <taxon>Rhizobiaceae</taxon>
        <taxon>Rhizobium/Agrobacterium group</taxon>
        <taxon>Agrobacterium</taxon>
        <taxon>Agrobacterium tumefaciens complex</taxon>
    </lineage>
</organism>
<feature type="chain" id="PRO_5008053482" description="ABC transporter substrate-binding protein" evidence="1">
    <location>
        <begin position="26"/>
        <end position="327"/>
    </location>
</feature>
<feature type="signal peptide" evidence="1">
    <location>
        <begin position="1"/>
        <end position="25"/>
    </location>
</feature>
<protein>
    <recommendedName>
        <fullName evidence="4">ABC transporter substrate-binding protein</fullName>
    </recommendedName>
</protein>
<proteinExistence type="predicted"/>
<name>A0A176XJ27_AGRTU</name>